<keyword evidence="7" id="KW-0677">Repeat</keyword>
<sequence length="401" mass="43915">MQAGWRIGTLFGIPFYINSSWLIILVLFTAIQGEAFAVEWGKPLLGWTAGLVMTLLLFACVLLHELGHSLTAQSQGIRVNSITLFVFGGVAAMERESKTPEEAFQVAIAGPVVSFALFAVLAGLTYILPAQTPVWVVANELSRINLVLAMFNLIPGLPLDGGQVLKAAVWKITNNRLTGIRAAAKTGKILGFVAVSSGLYLFFVANNSGLLWVALLGWFCLRNAQAYDRLTDLQEAMMQIKASDTMSRAFRVVDAQMTLRRFADEYLLELPPSQIYFAAANGRYSGLVVNDDIRYIERSQWELQAVNRIVRSLEELVAVEETAPLWQAAERLEVHNLTWLTVLSHAGTVAGVIDRGDIVGAVADKLNITIPPAEMKRIKQEGTYPPGFHLGLVAKAIADES</sequence>
<dbReference type="GO" id="GO:0006508">
    <property type="term" value="P:proteolysis"/>
    <property type="evidence" value="ECO:0007669"/>
    <property type="project" value="UniProtKB-KW"/>
</dbReference>
<keyword evidence="8 14" id="KW-0378">Hydrolase</keyword>
<keyword evidence="3 14" id="KW-1003">Cell membrane</keyword>
<dbReference type="SUPFAM" id="SSF54631">
    <property type="entry name" value="CBS-domain pair"/>
    <property type="match status" value="1"/>
</dbReference>
<evidence type="ECO:0000256" key="1">
    <source>
        <dbReference type="ARBA" id="ARBA00004651"/>
    </source>
</evidence>
<keyword evidence="10 14" id="KW-1133">Transmembrane helix</keyword>
<dbReference type="CDD" id="cd06164">
    <property type="entry name" value="S2P-M50_SpoIVFB_CBS"/>
    <property type="match status" value="1"/>
</dbReference>
<evidence type="ECO:0000256" key="10">
    <source>
        <dbReference type="ARBA" id="ARBA00022989"/>
    </source>
</evidence>
<feature type="transmembrane region" description="Helical" evidence="14">
    <location>
        <begin position="13"/>
        <end position="32"/>
    </location>
</feature>
<dbReference type="Gene3D" id="3.10.580.10">
    <property type="entry name" value="CBS-domain"/>
    <property type="match status" value="1"/>
</dbReference>
<dbReference type="PIRSF" id="PIRSF006404">
    <property type="entry name" value="UCP006404_Pept_M50_CBS"/>
    <property type="match status" value="1"/>
</dbReference>
<proteinExistence type="inferred from homology"/>
<feature type="transmembrane region" description="Helical" evidence="14">
    <location>
        <begin position="106"/>
        <end position="128"/>
    </location>
</feature>
<protein>
    <recommendedName>
        <fullName evidence="14">Zinc metalloprotease</fullName>
    </recommendedName>
</protein>
<organism evidence="19">
    <name type="scientific">Planktothricoides sp. SpSt-374</name>
    <dbReference type="NCBI Taxonomy" id="2282167"/>
    <lineage>
        <taxon>Bacteria</taxon>
        <taxon>Bacillati</taxon>
        <taxon>Cyanobacteriota</taxon>
        <taxon>Cyanophyceae</taxon>
        <taxon>Oscillatoriophycideae</taxon>
        <taxon>Oscillatoriales</taxon>
        <taxon>Oscillatoriaceae</taxon>
        <taxon>Planktothricoides</taxon>
    </lineage>
</organism>
<evidence type="ECO:0000256" key="3">
    <source>
        <dbReference type="ARBA" id="ARBA00022475"/>
    </source>
</evidence>
<dbReference type="EMBL" id="DSPX01000190">
    <property type="protein sequence ID" value="HGG02525.1"/>
    <property type="molecule type" value="Genomic_DNA"/>
</dbReference>
<feature type="binding site" evidence="16">
    <location>
        <position position="64"/>
    </location>
    <ligand>
        <name>Zn(2+)</name>
        <dbReference type="ChEBI" id="CHEBI:29105"/>
        <note>catalytic</note>
    </ligand>
</feature>
<dbReference type="InterPro" id="IPR046342">
    <property type="entry name" value="CBS_dom_sf"/>
</dbReference>
<evidence type="ECO:0000256" key="9">
    <source>
        <dbReference type="ARBA" id="ARBA00022833"/>
    </source>
</evidence>
<feature type="transmembrane region" description="Helical" evidence="14">
    <location>
        <begin position="76"/>
        <end position="94"/>
    </location>
</feature>
<keyword evidence="12 17" id="KW-0129">CBS domain</keyword>
<dbReference type="Pfam" id="PF02163">
    <property type="entry name" value="Peptidase_M50"/>
    <property type="match status" value="2"/>
</dbReference>
<dbReference type="PANTHER" id="PTHR39188">
    <property type="entry name" value="MEMBRANE-ASSOCIATED ZINC METALLOPROTEASE M50B"/>
    <property type="match status" value="1"/>
</dbReference>
<evidence type="ECO:0000256" key="17">
    <source>
        <dbReference type="PROSITE-ProRule" id="PRU00703"/>
    </source>
</evidence>
<accession>A0A7C3ZMG3</accession>
<reference evidence="19" key="1">
    <citation type="journal article" date="2020" name="mSystems">
        <title>Genome- and Community-Level Interaction Insights into Carbon Utilization and Element Cycling Functions of Hydrothermarchaeota in Hydrothermal Sediment.</title>
        <authorList>
            <person name="Zhou Z."/>
            <person name="Liu Y."/>
            <person name="Xu W."/>
            <person name="Pan J."/>
            <person name="Luo Z.H."/>
            <person name="Li M."/>
        </authorList>
    </citation>
    <scope>NUCLEOTIDE SEQUENCE [LARGE SCALE GENOMIC DNA]</scope>
    <source>
        <strain evidence="19">SpSt-374</strain>
    </source>
</reference>
<dbReference type="InterPro" id="IPR008915">
    <property type="entry name" value="Peptidase_M50"/>
</dbReference>
<feature type="binding site" evidence="16">
    <location>
        <position position="160"/>
    </location>
    <ligand>
        <name>Zn(2+)</name>
        <dbReference type="ChEBI" id="CHEBI:29105"/>
        <note>catalytic</note>
    </ligand>
</feature>
<dbReference type="InterPro" id="IPR016483">
    <property type="entry name" value="UCP006404_Pept_M50_CBS"/>
</dbReference>
<evidence type="ECO:0000313" key="19">
    <source>
        <dbReference type="EMBL" id="HGG02525.1"/>
    </source>
</evidence>
<dbReference type="AlphaFoldDB" id="A0A7C3ZMG3"/>
<feature type="transmembrane region" description="Helical" evidence="14">
    <location>
        <begin position="44"/>
        <end position="64"/>
    </location>
</feature>
<keyword evidence="11 14" id="KW-0482">Metalloprotease</keyword>
<evidence type="ECO:0000256" key="4">
    <source>
        <dbReference type="ARBA" id="ARBA00022670"/>
    </source>
</evidence>
<evidence type="ECO:0000256" key="6">
    <source>
        <dbReference type="ARBA" id="ARBA00022723"/>
    </source>
</evidence>
<dbReference type="PANTHER" id="PTHR39188:SF3">
    <property type="entry name" value="STAGE IV SPORULATION PROTEIN FB"/>
    <property type="match status" value="1"/>
</dbReference>
<keyword evidence="13 14" id="KW-0472">Membrane</keyword>
<evidence type="ECO:0000256" key="5">
    <source>
        <dbReference type="ARBA" id="ARBA00022692"/>
    </source>
</evidence>
<comment type="cofactor">
    <cofactor evidence="14 16">
        <name>Zn(2+)</name>
        <dbReference type="ChEBI" id="CHEBI:29105"/>
    </cofactor>
    <text evidence="14 16">Binds 1 zinc ion per subunit.</text>
</comment>
<evidence type="ECO:0000259" key="18">
    <source>
        <dbReference type="PROSITE" id="PS51371"/>
    </source>
</evidence>
<gene>
    <name evidence="19" type="ORF">ENR15_18235</name>
</gene>
<evidence type="ECO:0000256" key="16">
    <source>
        <dbReference type="PIRSR" id="PIRSR006404-2"/>
    </source>
</evidence>
<dbReference type="PROSITE" id="PS51371">
    <property type="entry name" value="CBS"/>
    <property type="match status" value="1"/>
</dbReference>
<feature type="domain" description="CBS" evidence="18">
    <location>
        <begin position="309"/>
        <end position="368"/>
    </location>
</feature>
<dbReference type="GO" id="GO:0008237">
    <property type="term" value="F:metallopeptidase activity"/>
    <property type="evidence" value="ECO:0007669"/>
    <property type="project" value="UniProtKB-UniRule"/>
</dbReference>
<comment type="caution">
    <text evidence="19">The sequence shown here is derived from an EMBL/GenBank/DDBJ whole genome shotgun (WGS) entry which is preliminary data.</text>
</comment>
<evidence type="ECO:0000256" key="7">
    <source>
        <dbReference type="ARBA" id="ARBA00022737"/>
    </source>
</evidence>
<keyword evidence="5 14" id="KW-0812">Transmembrane</keyword>
<evidence type="ECO:0000256" key="2">
    <source>
        <dbReference type="ARBA" id="ARBA00007931"/>
    </source>
</evidence>
<feature type="transmembrane region" description="Helical" evidence="14">
    <location>
        <begin position="199"/>
        <end position="221"/>
    </location>
</feature>
<evidence type="ECO:0000256" key="13">
    <source>
        <dbReference type="ARBA" id="ARBA00023136"/>
    </source>
</evidence>
<evidence type="ECO:0000256" key="15">
    <source>
        <dbReference type="PIRSR" id="PIRSR006404-1"/>
    </source>
</evidence>
<dbReference type="GO" id="GO:0046872">
    <property type="term" value="F:metal ion binding"/>
    <property type="evidence" value="ECO:0007669"/>
    <property type="project" value="UniProtKB-UniRule"/>
</dbReference>
<evidence type="ECO:0000256" key="8">
    <source>
        <dbReference type="ARBA" id="ARBA00022801"/>
    </source>
</evidence>
<dbReference type="GO" id="GO:0005886">
    <property type="term" value="C:plasma membrane"/>
    <property type="evidence" value="ECO:0007669"/>
    <property type="project" value="UniProtKB-SubCell"/>
</dbReference>
<feature type="binding site" evidence="16">
    <location>
        <position position="68"/>
    </location>
    <ligand>
        <name>Zn(2+)</name>
        <dbReference type="ChEBI" id="CHEBI:29105"/>
        <note>catalytic</note>
    </ligand>
</feature>
<keyword evidence="9 14" id="KW-0862">Zinc</keyword>
<evidence type="ECO:0000256" key="12">
    <source>
        <dbReference type="ARBA" id="ARBA00023122"/>
    </source>
</evidence>
<keyword evidence="6 14" id="KW-0479">Metal-binding</keyword>
<evidence type="ECO:0000256" key="11">
    <source>
        <dbReference type="ARBA" id="ARBA00023049"/>
    </source>
</evidence>
<feature type="active site" evidence="15">
    <location>
        <position position="65"/>
    </location>
</feature>
<name>A0A7C3ZMG3_9CYAN</name>
<comment type="similarity">
    <text evidence="2 14">Belongs to the peptidase M50B family.</text>
</comment>
<dbReference type="Pfam" id="PF00571">
    <property type="entry name" value="CBS"/>
    <property type="match status" value="1"/>
</dbReference>
<evidence type="ECO:0000256" key="14">
    <source>
        <dbReference type="PIRNR" id="PIRNR006404"/>
    </source>
</evidence>
<dbReference type="InterPro" id="IPR000644">
    <property type="entry name" value="CBS_dom"/>
</dbReference>
<comment type="subcellular location">
    <subcellularLocation>
        <location evidence="1 14">Cell membrane</location>
        <topology evidence="1 14">Multi-pass membrane protein</topology>
    </subcellularLocation>
</comment>
<keyword evidence="4 14" id="KW-0645">Protease</keyword>